<organism evidence="13 14">
    <name type="scientific">Kushneria phosphatilytica</name>
    <dbReference type="NCBI Taxonomy" id="657387"/>
    <lineage>
        <taxon>Bacteria</taxon>
        <taxon>Pseudomonadati</taxon>
        <taxon>Pseudomonadota</taxon>
        <taxon>Gammaproteobacteria</taxon>
        <taxon>Oceanospirillales</taxon>
        <taxon>Halomonadaceae</taxon>
        <taxon>Kushneria</taxon>
    </lineage>
</organism>
<comment type="cofactor">
    <cofactor evidence="12">
        <name>Mg(2+)</name>
        <dbReference type="ChEBI" id="CHEBI:18420"/>
    </cofactor>
    <cofactor evidence="12">
        <name>Mn(2+)</name>
        <dbReference type="ChEBI" id="CHEBI:29035"/>
    </cofactor>
    <text evidence="12">Magnesium. Can also use manganese.</text>
</comment>
<dbReference type="SUPFAM" id="SSF143631">
    <property type="entry name" value="ApbE-like"/>
    <property type="match status" value="1"/>
</dbReference>
<protein>
    <recommendedName>
        <fullName evidence="3 11">FAD:protein FMN transferase</fullName>
        <ecNumber evidence="2 11">2.7.1.180</ecNumber>
    </recommendedName>
    <alternativeName>
        <fullName evidence="9 11">Flavin transferase</fullName>
    </alternativeName>
</protein>
<evidence type="ECO:0000256" key="2">
    <source>
        <dbReference type="ARBA" id="ARBA00011955"/>
    </source>
</evidence>
<feature type="binding site" evidence="12">
    <location>
        <position position="311"/>
    </location>
    <ligand>
        <name>Mg(2+)</name>
        <dbReference type="ChEBI" id="CHEBI:18420"/>
    </ligand>
</feature>
<evidence type="ECO:0000256" key="10">
    <source>
        <dbReference type="ARBA" id="ARBA00048540"/>
    </source>
</evidence>
<evidence type="ECO:0000256" key="9">
    <source>
        <dbReference type="ARBA" id="ARBA00031306"/>
    </source>
</evidence>
<evidence type="ECO:0000256" key="6">
    <source>
        <dbReference type="ARBA" id="ARBA00022723"/>
    </source>
</evidence>
<keyword evidence="5 11" id="KW-0808">Transferase</keyword>
<dbReference type="Pfam" id="PF02424">
    <property type="entry name" value="ApbE"/>
    <property type="match status" value="1"/>
</dbReference>
<dbReference type="OrthoDB" id="9778595at2"/>
<dbReference type="GO" id="GO:0016740">
    <property type="term" value="F:transferase activity"/>
    <property type="evidence" value="ECO:0007669"/>
    <property type="project" value="UniProtKB-UniRule"/>
</dbReference>
<sequence>MSPARCLVTMSNYIPALAFRIPYPVMRLFAAGLLAALLSGCERPPDMQLAQGHAQGTTWHIKWWSRQPTDAKTIDRDFQQVFDDIDKAISTYRDDSWLARFNASRSTDWQPAPEQVIQLLGIARQVNQASRGCFDPTIAPLFRLWGFQDEQFHVPSDHDIRQTLSEVGLDHVHVDTDNGRIRKDLPKLSIDLSSMGEGHTINRLSRVLEAHGINNYLVEMGGDLKARGHKPDGSHWRVGLQAPVPGQRQVQRIVTLDSEHGVTLDTSGTYQRFFDDDGHTYGHIIDARTGRPTSHDLVSASVFGHNAALSDAWATAMLCLGEKEGMQVANQQQLPVYFMERQPGQLATRVSPALEHSNDVQLAKKTD</sequence>
<dbReference type="PANTHER" id="PTHR30040:SF2">
    <property type="entry name" value="FAD:PROTEIN FMN TRANSFERASE"/>
    <property type="match status" value="1"/>
</dbReference>
<accession>A0A5C0ZY87</accession>
<dbReference type="Proteomes" id="UP000322553">
    <property type="component" value="Chromosome"/>
</dbReference>
<feature type="binding site" evidence="12">
    <location>
        <position position="194"/>
    </location>
    <ligand>
        <name>Mg(2+)</name>
        <dbReference type="ChEBI" id="CHEBI:18420"/>
    </ligand>
</feature>
<dbReference type="InterPro" id="IPR003374">
    <property type="entry name" value="ApbE-like_sf"/>
</dbReference>
<evidence type="ECO:0000256" key="3">
    <source>
        <dbReference type="ARBA" id="ARBA00016337"/>
    </source>
</evidence>
<dbReference type="InterPro" id="IPR024932">
    <property type="entry name" value="ApbE"/>
</dbReference>
<dbReference type="PANTHER" id="PTHR30040">
    <property type="entry name" value="THIAMINE BIOSYNTHESIS LIPOPROTEIN APBE"/>
    <property type="match status" value="1"/>
</dbReference>
<dbReference type="RefSeq" id="WP_084388314.1">
    <property type="nucleotide sequence ID" value="NZ_CP043420.1"/>
</dbReference>
<keyword evidence="14" id="KW-1185">Reference proteome</keyword>
<dbReference type="GO" id="GO:0046872">
    <property type="term" value="F:metal ion binding"/>
    <property type="evidence" value="ECO:0007669"/>
    <property type="project" value="UniProtKB-UniRule"/>
</dbReference>
<evidence type="ECO:0000256" key="12">
    <source>
        <dbReference type="PIRSR" id="PIRSR006268-2"/>
    </source>
</evidence>
<dbReference type="EMBL" id="CP043420">
    <property type="protein sequence ID" value="QEL10333.1"/>
    <property type="molecule type" value="Genomic_DNA"/>
</dbReference>
<keyword evidence="6 11" id="KW-0479">Metal-binding</keyword>
<reference evidence="13 14" key="1">
    <citation type="submission" date="2019-08" db="EMBL/GenBank/DDBJ databases">
        <title>Complete genome sequence of Kushneria sp. YCWA18, a halophilic phosphate-solubilizing bacterium isolated from Daqiao saltern in China.</title>
        <authorList>
            <person name="Du G.-X."/>
            <person name="Qu L.-Y."/>
        </authorList>
    </citation>
    <scope>NUCLEOTIDE SEQUENCE [LARGE SCALE GENOMIC DNA]</scope>
    <source>
        <strain evidence="13 14">YCWA18</strain>
    </source>
</reference>
<keyword evidence="8 11" id="KW-0460">Magnesium</keyword>
<evidence type="ECO:0000256" key="7">
    <source>
        <dbReference type="ARBA" id="ARBA00022827"/>
    </source>
</evidence>
<comment type="similarity">
    <text evidence="1 11">Belongs to the ApbE family.</text>
</comment>
<keyword evidence="4 11" id="KW-0285">Flavoprotein</keyword>
<evidence type="ECO:0000256" key="1">
    <source>
        <dbReference type="ARBA" id="ARBA00008282"/>
    </source>
</evidence>
<name>A0A5C0ZY87_9GAMM</name>
<evidence type="ECO:0000313" key="13">
    <source>
        <dbReference type="EMBL" id="QEL10333.1"/>
    </source>
</evidence>
<dbReference type="Gene3D" id="3.10.520.10">
    <property type="entry name" value="ApbE-like domains"/>
    <property type="match status" value="1"/>
</dbReference>
<feature type="binding site" evidence="12">
    <location>
        <position position="315"/>
    </location>
    <ligand>
        <name>Mg(2+)</name>
        <dbReference type="ChEBI" id="CHEBI:18420"/>
    </ligand>
</feature>
<dbReference type="AlphaFoldDB" id="A0A5C0ZY87"/>
<dbReference type="PIRSF" id="PIRSF006268">
    <property type="entry name" value="ApbE"/>
    <property type="match status" value="1"/>
</dbReference>
<evidence type="ECO:0000256" key="8">
    <source>
        <dbReference type="ARBA" id="ARBA00022842"/>
    </source>
</evidence>
<gene>
    <name evidence="13" type="ORF">FY550_03695</name>
</gene>
<dbReference type="EC" id="2.7.1.180" evidence="2 11"/>
<evidence type="ECO:0000256" key="5">
    <source>
        <dbReference type="ARBA" id="ARBA00022679"/>
    </source>
</evidence>
<proteinExistence type="inferred from homology"/>
<evidence type="ECO:0000256" key="4">
    <source>
        <dbReference type="ARBA" id="ARBA00022630"/>
    </source>
</evidence>
<keyword evidence="7 11" id="KW-0274">FAD</keyword>
<evidence type="ECO:0000256" key="11">
    <source>
        <dbReference type="PIRNR" id="PIRNR006268"/>
    </source>
</evidence>
<dbReference type="KEGG" id="kuy:FY550_03695"/>
<evidence type="ECO:0000313" key="14">
    <source>
        <dbReference type="Proteomes" id="UP000322553"/>
    </source>
</evidence>
<comment type="catalytic activity">
    <reaction evidence="10 11">
        <text>L-threonyl-[protein] + FAD = FMN-L-threonyl-[protein] + AMP + H(+)</text>
        <dbReference type="Rhea" id="RHEA:36847"/>
        <dbReference type="Rhea" id="RHEA-COMP:11060"/>
        <dbReference type="Rhea" id="RHEA-COMP:11061"/>
        <dbReference type="ChEBI" id="CHEBI:15378"/>
        <dbReference type="ChEBI" id="CHEBI:30013"/>
        <dbReference type="ChEBI" id="CHEBI:57692"/>
        <dbReference type="ChEBI" id="CHEBI:74257"/>
        <dbReference type="ChEBI" id="CHEBI:456215"/>
        <dbReference type="EC" id="2.7.1.180"/>
    </reaction>
</comment>